<evidence type="ECO:0000256" key="1">
    <source>
        <dbReference type="SAM" id="Phobius"/>
    </source>
</evidence>
<dbReference type="Proteomes" id="UP000829291">
    <property type="component" value="Chromosome 5"/>
</dbReference>
<dbReference type="RefSeq" id="XP_046595501.1">
    <property type="nucleotide sequence ID" value="XM_046739545.1"/>
</dbReference>
<accession>A0A6J0BF10</accession>
<organism evidence="2 3">
    <name type="scientific">Neodiprion lecontei</name>
    <name type="common">Redheaded pine sawfly</name>
    <dbReference type="NCBI Taxonomy" id="441921"/>
    <lineage>
        <taxon>Eukaryota</taxon>
        <taxon>Metazoa</taxon>
        <taxon>Ecdysozoa</taxon>
        <taxon>Arthropoda</taxon>
        <taxon>Hexapoda</taxon>
        <taxon>Insecta</taxon>
        <taxon>Pterygota</taxon>
        <taxon>Neoptera</taxon>
        <taxon>Endopterygota</taxon>
        <taxon>Hymenoptera</taxon>
        <taxon>Tenthredinoidea</taxon>
        <taxon>Diprionidae</taxon>
        <taxon>Diprioninae</taxon>
        <taxon>Neodiprion</taxon>
    </lineage>
</organism>
<dbReference type="RefSeq" id="XP_046595500.1">
    <property type="nucleotide sequence ID" value="XM_046739544.1"/>
</dbReference>
<proteinExistence type="predicted"/>
<sequence length="279" mass="30542">MHFWIDKPAGRYYGFGGRRYPATPLPKARSGHRRRGREVIRPMVTPVHRFQSLNGTSHTPGPSNSCGYGPRHLRPSLRNANDIGANNNSENISLQPVQATANSANCHVSDNAGNNQLHPPSETAADPAHNRSLLDFSEFTDAELAGCRLRCGVWITCVLAAGFVVAAKFYFDHQGTGLEVLVYCGLLVTLLLSGCFYSILCRRTEENVVRENAMQSQEDPIAAMTAANTIANENIRLPMVMPVSEQNPPPPPYHIAILIPPSHSAEDIPPPSYDKIAVH</sequence>
<dbReference type="AlphaFoldDB" id="A0A6J0BF10"/>
<evidence type="ECO:0000313" key="2">
    <source>
        <dbReference type="Proteomes" id="UP000829291"/>
    </source>
</evidence>
<dbReference type="OrthoDB" id="7683804at2759"/>
<name>A0A6J0BF10_NEOLC</name>
<keyword evidence="2" id="KW-1185">Reference proteome</keyword>
<gene>
    <name evidence="3 4 5" type="primary">LOC107219310</name>
</gene>
<keyword evidence="1" id="KW-0472">Membrane</keyword>
<feature type="transmembrane region" description="Helical" evidence="1">
    <location>
        <begin position="152"/>
        <end position="171"/>
    </location>
</feature>
<evidence type="ECO:0000313" key="3">
    <source>
        <dbReference type="RefSeq" id="XP_015512991.1"/>
    </source>
</evidence>
<dbReference type="KEGG" id="nlo:107219310"/>
<evidence type="ECO:0000313" key="4">
    <source>
        <dbReference type="RefSeq" id="XP_046595500.1"/>
    </source>
</evidence>
<dbReference type="RefSeq" id="XP_015512991.1">
    <property type="nucleotide sequence ID" value="XM_015657505.1"/>
</dbReference>
<keyword evidence="1" id="KW-1133">Transmembrane helix</keyword>
<keyword evidence="1" id="KW-0812">Transmembrane</keyword>
<feature type="transmembrane region" description="Helical" evidence="1">
    <location>
        <begin position="180"/>
        <end position="200"/>
    </location>
</feature>
<protein>
    <submittedName>
        <fullName evidence="3 4">Uncharacterized protein LOC107219310</fullName>
    </submittedName>
</protein>
<reference evidence="3" key="1">
    <citation type="submission" date="2025-04" db="UniProtKB">
        <authorList>
            <consortium name="RefSeq"/>
        </authorList>
    </citation>
    <scope>IDENTIFICATION</scope>
    <source>
        <tissue evidence="4 5">Thorax and Abdomen</tissue>
        <tissue evidence="3">Whole body</tissue>
    </source>
</reference>
<evidence type="ECO:0000313" key="5">
    <source>
        <dbReference type="RefSeq" id="XP_046595501.1"/>
    </source>
</evidence>
<dbReference type="GeneID" id="107219310"/>